<name>A0A1Y1JR39_PLAGO</name>
<dbReference type="RefSeq" id="XP_028546537.1">
    <property type="nucleotide sequence ID" value="XM_028690736.1"/>
</dbReference>
<accession>A0A1Y1JR39</accession>
<evidence type="ECO:0000256" key="2">
    <source>
        <dbReference type="SAM" id="Phobius"/>
    </source>
</evidence>
<feature type="compositionally biased region" description="Polar residues" evidence="1">
    <location>
        <begin position="426"/>
        <end position="442"/>
    </location>
</feature>
<reference evidence="4" key="1">
    <citation type="submission" date="2017-04" db="EMBL/GenBank/DDBJ databases">
        <title>Plasmodium gonderi genome.</title>
        <authorList>
            <person name="Arisue N."/>
            <person name="Honma H."/>
            <person name="Kawai S."/>
            <person name="Tougan T."/>
            <person name="Tanabe K."/>
            <person name="Horii T."/>
        </authorList>
    </citation>
    <scope>NUCLEOTIDE SEQUENCE [LARGE SCALE GENOMIC DNA]</scope>
    <source>
        <strain evidence="4">ATCC 30045</strain>
    </source>
</reference>
<organism evidence="3 4">
    <name type="scientific">Plasmodium gonderi</name>
    <dbReference type="NCBI Taxonomy" id="77519"/>
    <lineage>
        <taxon>Eukaryota</taxon>
        <taxon>Sar</taxon>
        <taxon>Alveolata</taxon>
        <taxon>Apicomplexa</taxon>
        <taxon>Aconoidasida</taxon>
        <taxon>Haemosporida</taxon>
        <taxon>Plasmodiidae</taxon>
        <taxon>Plasmodium</taxon>
        <taxon>Plasmodium (Plasmodium)</taxon>
    </lineage>
</organism>
<feature type="compositionally biased region" description="Basic and acidic residues" evidence="1">
    <location>
        <begin position="449"/>
        <end position="487"/>
    </location>
</feature>
<comment type="caution">
    <text evidence="3">The sequence shown here is derived from an EMBL/GenBank/DDBJ whole genome shotgun (WGS) entry which is preliminary data.</text>
</comment>
<dbReference type="OrthoDB" id="10304150at2759"/>
<protein>
    <submittedName>
        <fullName evidence="3">Variable surface protein</fullName>
    </submittedName>
</protein>
<keyword evidence="2" id="KW-1133">Transmembrane helix</keyword>
<feature type="compositionally biased region" description="Polar residues" evidence="1">
    <location>
        <begin position="488"/>
        <end position="498"/>
    </location>
</feature>
<sequence length="884" mass="103482">MSKNDVTFNFDEFVEQVCSKSLTLKKSELYKFYSSLDGQAKNGPISEICNKPENEKLRDLCYRIEHIFKQWNTICSSSEQHKGKCCDYVNYWLYDKIEKKKDLKFSDVSWIYNRLKEILCKYSSGSNDKCICKDNIKIFTSTDVLKYKKLLYDFLEYYNYIINVQSTEEKIIEASSCEYIANMFSLYHKLEKEEEQQRKRGLLNRYENELVLFRKKFNDENTLSLLKTKCNTYSSYFEKPKSTENSNPLQGNNEESYTRQNISPGYEVYTAKIKSDYENVVRELPPSQIYEALSKEVSKEFRKGDSGINSKNYNYTYCDSLNKDIKTICEKMVRNINELSIIDKLNEENHRDRCTYLNFWIYDKIIELYENKNEYILDIPEVSNLFDANIKINNYLINEDFDKNYQHIVKQSPPRENKAKIGEQNADITSQNEVLSDNNGTHTLPYFRKFPEKKSDDHNGTKAKGDTERDAKGDVERSAGRHTDSSTRDSQTGSSDTKQVNKRPFMFVNSDELTKFKPCFLNYNCKIHECREMKHLYEYFKNHEEIKKKINCENMQNDKYIPYLEYISLLHKRHKDECCSWGAELCPSYFLHCDESYDPQKLLSALKSSTKEKCKEIIELIKHNESKNLTNFDPNSEKNMFIKYFTCSEVTHSNFEKSGLRCQQPSYSPHLINQHYPVRPVYKQQFNEEGLYGKEITINGKSVNAVLLTNAYVKIAGQNATGTSIVKTGYTLFPEVKGKARENYIKEAEIACANGTPKEGMEEYCKRSKGYNNQIKSASLKYKNIVQGNGAENMGEETFPIDTSYTNLILQILPFRIGVVILIALGAIFFTPFGSWLRYRIKGGRRKKKKIHYREPNEESSNYFQDYIPQHPPKKRINIVYKNS</sequence>
<keyword evidence="2" id="KW-0812">Transmembrane</keyword>
<keyword evidence="4" id="KW-1185">Reference proteome</keyword>
<gene>
    <name evidence="3" type="ORF">PGO_000250</name>
</gene>
<dbReference type="GeneID" id="39744756"/>
<evidence type="ECO:0000256" key="1">
    <source>
        <dbReference type="SAM" id="MobiDB-lite"/>
    </source>
</evidence>
<dbReference type="EMBL" id="BDQF01000036">
    <property type="protein sequence ID" value="GAW83948.1"/>
    <property type="molecule type" value="Genomic_DNA"/>
</dbReference>
<evidence type="ECO:0000313" key="4">
    <source>
        <dbReference type="Proteomes" id="UP000195521"/>
    </source>
</evidence>
<dbReference type="AlphaFoldDB" id="A0A1Y1JR39"/>
<keyword evidence="2" id="KW-0472">Membrane</keyword>
<dbReference type="Proteomes" id="UP000195521">
    <property type="component" value="Unassembled WGS sequence"/>
</dbReference>
<proteinExistence type="predicted"/>
<feature type="region of interest" description="Disordered" evidence="1">
    <location>
        <begin position="411"/>
        <end position="503"/>
    </location>
</feature>
<evidence type="ECO:0000313" key="3">
    <source>
        <dbReference type="EMBL" id="GAW83948.1"/>
    </source>
</evidence>
<dbReference type="Pfam" id="PF05795">
    <property type="entry name" value="Plasmodium_Vir"/>
    <property type="match status" value="3"/>
</dbReference>
<dbReference type="InterPro" id="IPR008780">
    <property type="entry name" value="Plasmodium_Vir"/>
</dbReference>
<feature type="transmembrane region" description="Helical" evidence="2">
    <location>
        <begin position="817"/>
        <end position="839"/>
    </location>
</feature>